<feature type="domain" description="Enoyl reductase (ER)" evidence="4">
    <location>
        <begin position="25"/>
        <end position="324"/>
    </location>
</feature>
<dbReference type="EMBL" id="JASCZI010151509">
    <property type="protein sequence ID" value="MED6173254.1"/>
    <property type="molecule type" value="Genomic_DNA"/>
</dbReference>
<dbReference type="InterPro" id="IPR036291">
    <property type="entry name" value="NAD(P)-bd_dom_sf"/>
</dbReference>
<dbReference type="SUPFAM" id="SSF50129">
    <property type="entry name" value="GroES-like"/>
    <property type="match status" value="1"/>
</dbReference>
<dbReference type="PANTHER" id="PTHR44573">
    <property type="entry name" value="NADPH-DEPENDENT ALKENAL/ONE OXIDOREDUCTASE, CHLOROPLASTIC"/>
    <property type="match status" value="1"/>
</dbReference>
<keyword evidence="6" id="KW-1185">Reference proteome</keyword>
<gene>
    <name evidence="5" type="ORF">PIB30_057636</name>
</gene>
<keyword evidence="3" id="KW-0520">NAD</keyword>
<protein>
    <recommendedName>
        <fullName evidence="4">Enoyl reductase (ER) domain-containing protein</fullName>
    </recommendedName>
</protein>
<dbReference type="Proteomes" id="UP001341840">
    <property type="component" value="Unassembled WGS sequence"/>
</dbReference>
<comment type="caution">
    <text evidence="5">The sequence shown here is derived from an EMBL/GenBank/DDBJ whole genome shotgun (WGS) entry which is preliminary data.</text>
</comment>
<dbReference type="SUPFAM" id="SSF51735">
    <property type="entry name" value="NAD(P)-binding Rossmann-fold domains"/>
    <property type="match status" value="1"/>
</dbReference>
<dbReference type="InterPro" id="IPR002364">
    <property type="entry name" value="Quin_OxRdtase/zeta-crystal_CS"/>
</dbReference>
<dbReference type="Pfam" id="PF08240">
    <property type="entry name" value="ADH_N"/>
    <property type="match status" value="1"/>
</dbReference>
<keyword evidence="2" id="KW-0560">Oxidoreductase</keyword>
<evidence type="ECO:0000256" key="2">
    <source>
        <dbReference type="ARBA" id="ARBA00023002"/>
    </source>
</evidence>
<dbReference type="InterPro" id="IPR020843">
    <property type="entry name" value="ER"/>
</dbReference>
<dbReference type="Gene3D" id="3.90.180.10">
    <property type="entry name" value="Medium-chain alcohol dehydrogenases, catalytic domain"/>
    <property type="match status" value="1"/>
</dbReference>
<evidence type="ECO:0000259" key="4">
    <source>
        <dbReference type="SMART" id="SM00829"/>
    </source>
</evidence>
<evidence type="ECO:0000256" key="3">
    <source>
        <dbReference type="ARBA" id="ARBA00023027"/>
    </source>
</evidence>
<dbReference type="SMART" id="SM00829">
    <property type="entry name" value="PKS_ER"/>
    <property type="match status" value="1"/>
</dbReference>
<sequence length="328" mass="35699">MMASSDDYSTSVPSHTKAWFYSEHGMPENVLKVHPNWPIPELKEDQVLIKVVAASLNPVDNKRMTDFYKDIYNPDPHLPIVPGFDVAGIVVKLGGEVTKFKVGDEVYGDINEEGIENLKSLGTLSEYTIAEERLLAHKPPNLTFVEAASFPAAVETAYEGLDRAHFSAGKSILVLGGAGGVGTQVIQLAKHVYGASRIAATCSTGKLEFLRKLGVDFPIDYTKQNFEELSEKFDLVYDTVGETERALKAVKEGGKAVTIVPPGVPPAIFFVLTSKGSILDELRPFFESGKVKPILDPLTPVPFSQVIQAFSYVQTAKATGKVVVYPIP</sequence>
<dbReference type="InterPro" id="IPR011032">
    <property type="entry name" value="GroES-like_sf"/>
</dbReference>
<dbReference type="PROSITE" id="PS01162">
    <property type="entry name" value="QOR_ZETA_CRYSTAL"/>
    <property type="match status" value="1"/>
</dbReference>
<evidence type="ECO:0000256" key="1">
    <source>
        <dbReference type="ARBA" id="ARBA00010371"/>
    </source>
</evidence>
<dbReference type="InterPro" id="IPR044626">
    <property type="entry name" value="AOR-like"/>
</dbReference>
<proteinExistence type="inferred from homology"/>
<dbReference type="CDD" id="cd05289">
    <property type="entry name" value="MDR_like_2"/>
    <property type="match status" value="1"/>
</dbReference>
<dbReference type="Gene3D" id="3.40.50.720">
    <property type="entry name" value="NAD(P)-binding Rossmann-like Domain"/>
    <property type="match status" value="1"/>
</dbReference>
<name>A0ABU6VI93_9FABA</name>
<organism evidence="5 6">
    <name type="scientific">Stylosanthes scabra</name>
    <dbReference type="NCBI Taxonomy" id="79078"/>
    <lineage>
        <taxon>Eukaryota</taxon>
        <taxon>Viridiplantae</taxon>
        <taxon>Streptophyta</taxon>
        <taxon>Embryophyta</taxon>
        <taxon>Tracheophyta</taxon>
        <taxon>Spermatophyta</taxon>
        <taxon>Magnoliopsida</taxon>
        <taxon>eudicotyledons</taxon>
        <taxon>Gunneridae</taxon>
        <taxon>Pentapetalae</taxon>
        <taxon>rosids</taxon>
        <taxon>fabids</taxon>
        <taxon>Fabales</taxon>
        <taxon>Fabaceae</taxon>
        <taxon>Papilionoideae</taxon>
        <taxon>50 kb inversion clade</taxon>
        <taxon>dalbergioids sensu lato</taxon>
        <taxon>Dalbergieae</taxon>
        <taxon>Pterocarpus clade</taxon>
        <taxon>Stylosanthes</taxon>
    </lineage>
</organism>
<accession>A0ABU6VI93</accession>
<reference evidence="5 6" key="1">
    <citation type="journal article" date="2023" name="Plants (Basel)">
        <title>Bridging the Gap: Combining Genomics and Transcriptomics Approaches to Understand Stylosanthes scabra, an Orphan Legume from the Brazilian Caatinga.</title>
        <authorList>
            <person name="Ferreira-Neto J.R.C."/>
            <person name="da Silva M.D."/>
            <person name="Binneck E."/>
            <person name="de Melo N.F."/>
            <person name="da Silva R.H."/>
            <person name="de Melo A.L.T.M."/>
            <person name="Pandolfi V."/>
            <person name="Bustamante F.O."/>
            <person name="Brasileiro-Vidal A.C."/>
            <person name="Benko-Iseppon A.M."/>
        </authorList>
    </citation>
    <scope>NUCLEOTIDE SEQUENCE [LARGE SCALE GENOMIC DNA]</scope>
    <source>
        <tissue evidence="5">Leaves</tissue>
    </source>
</reference>
<comment type="similarity">
    <text evidence="1">Belongs to the zinc-containing alcohol dehydrogenase family. Quinone oxidoreductase subfamily.</text>
</comment>
<evidence type="ECO:0000313" key="5">
    <source>
        <dbReference type="EMBL" id="MED6173254.1"/>
    </source>
</evidence>
<dbReference type="InterPro" id="IPR013154">
    <property type="entry name" value="ADH-like_N"/>
</dbReference>
<dbReference type="Pfam" id="PF13602">
    <property type="entry name" value="ADH_zinc_N_2"/>
    <property type="match status" value="1"/>
</dbReference>
<evidence type="ECO:0000313" key="6">
    <source>
        <dbReference type="Proteomes" id="UP001341840"/>
    </source>
</evidence>
<dbReference type="PANTHER" id="PTHR44573:SF3">
    <property type="entry name" value="CYTOSOLIC ALKENAL_ONE OXIDOREDUCTASE"/>
    <property type="match status" value="1"/>
</dbReference>